<dbReference type="EMBL" id="FNJB01000006">
    <property type="protein sequence ID" value="SDP08717.1"/>
    <property type="molecule type" value="Genomic_DNA"/>
</dbReference>
<protein>
    <recommendedName>
        <fullName evidence="2">YCII-related domain-containing protein</fullName>
    </recommendedName>
</protein>
<comment type="similarity">
    <text evidence="1">Belongs to the YciI family.</text>
</comment>
<proteinExistence type="inferred from homology"/>
<sequence length="96" mass="10458">MGAMTWFTVDTTYIDDADRLAEVRPSHRAYLQELAETGHVLGGGPWADGTGGFFVVKVADREELDKILAVDPYTTEGIAAARMIREWTIALGPFAG</sequence>
<reference evidence="4" key="1">
    <citation type="submission" date="2016-10" db="EMBL/GenBank/DDBJ databases">
        <authorList>
            <person name="Varghese N."/>
            <person name="Submissions S."/>
        </authorList>
    </citation>
    <scope>NUCLEOTIDE SEQUENCE [LARGE SCALE GENOMIC DNA]</scope>
    <source>
        <strain evidence="4">IBRC-M 10655</strain>
    </source>
</reference>
<dbReference type="InterPro" id="IPR011008">
    <property type="entry name" value="Dimeric_a/b-barrel"/>
</dbReference>
<dbReference type="Proteomes" id="UP000199651">
    <property type="component" value="Unassembled WGS sequence"/>
</dbReference>
<keyword evidence="4" id="KW-1185">Reference proteome</keyword>
<dbReference type="PANTHER" id="PTHR37828">
    <property type="entry name" value="GSR2449 PROTEIN"/>
    <property type="match status" value="1"/>
</dbReference>
<evidence type="ECO:0000259" key="2">
    <source>
        <dbReference type="Pfam" id="PF03795"/>
    </source>
</evidence>
<organism evidence="3 4">
    <name type="scientific">Actinokineospora alba</name>
    <dbReference type="NCBI Taxonomy" id="504798"/>
    <lineage>
        <taxon>Bacteria</taxon>
        <taxon>Bacillati</taxon>
        <taxon>Actinomycetota</taxon>
        <taxon>Actinomycetes</taxon>
        <taxon>Pseudonocardiales</taxon>
        <taxon>Pseudonocardiaceae</taxon>
        <taxon>Actinokineospora</taxon>
    </lineage>
</organism>
<evidence type="ECO:0000313" key="3">
    <source>
        <dbReference type="EMBL" id="SDP08717.1"/>
    </source>
</evidence>
<gene>
    <name evidence="3" type="ORF">SAMN05192558_106275</name>
</gene>
<feature type="domain" description="YCII-related" evidence="2">
    <location>
        <begin position="17"/>
        <end position="88"/>
    </location>
</feature>
<dbReference type="InterPro" id="IPR005545">
    <property type="entry name" value="YCII"/>
</dbReference>
<dbReference type="PANTHER" id="PTHR37828:SF1">
    <property type="entry name" value="YCII-RELATED DOMAIN-CONTAINING PROTEIN"/>
    <property type="match status" value="1"/>
</dbReference>
<evidence type="ECO:0000256" key="1">
    <source>
        <dbReference type="ARBA" id="ARBA00007689"/>
    </source>
</evidence>
<dbReference type="STRING" id="504798.SAMN05421871_106177"/>
<dbReference type="Pfam" id="PF03795">
    <property type="entry name" value="YCII"/>
    <property type="match status" value="1"/>
</dbReference>
<dbReference type="Gene3D" id="3.30.70.1060">
    <property type="entry name" value="Dimeric alpha+beta barrel"/>
    <property type="match status" value="1"/>
</dbReference>
<name>A0A1H0PU72_9PSEU</name>
<accession>A0A1H0PU72</accession>
<dbReference type="AlphaFoldDB" id="A0A1H0PU72"/>
<evidence type="ECO:0000313" key="4">
    <source>
        <dbReference type="Proteomes" id="UP000199651"/>
    </source>
</evidence>
<dbReference type="SUPFAM" id="SSF54909">
    <property type="entry name" value="Dimeric alpha+beta barrel"/>
    <property type="match status" value="1"/>
</dbReference>